<keyword evidence="1" id="KW-1015">Disulfide bond</keyword>
<reference evidence="5" key="1">
    <citation type="submission" date="2016-06" db="UniProtKB">
        <authorList>
            <consortium name="WormBaseParasite"/>
        </authorList>
    </citation>
    <scope>IDENTIFICATION</scope>
</reference>
<dbReference type="Pfam" id="PF00089">
    <property type="entry name" value="Trypsin"/>
    <property type="match status" value="1"/>
</dbReference>
<dbReference type="InterPro" id="IPR018114">
    <property type="entry name" value="TRYPSIN_HIS"/>
</dbReference>
<dbReference type="InterPro" id="IPR051487">
    <property type="entry name" value="Ser/Thr_Proteases_Immune/Dev"/>
</dbReference>
<dbReference type="GO" id="GO:0004252">
    <property type="term" value="F:serine-type endopeptidase activity"/>
    <property type="evidence" value="ECO:0007669"/>
    <property type="project" value="InterPro"/>
</dbReference>
<name>A0A183AX77_9TREM</name>
<evidence type="ECO:0000256" key="1">
    <source>
        <dbReference type="ARBA" id="ARBA00023157"/>
    </source>
</evidence>
<dbReference type="CDD" id="cd00190">
    <property type="entry name" value="Tryp_SPc"/>
    <property type="match status" value="1"/>
</dbReference>
<dbReference type="InterPro" id="IPR009003">
    <property type="entry name" value="Peptidase_S1_PA"/>
</dbReference>
<dbReference type="InterPro" id="IPR001314">
    <property type="entry name" value="Peptidase_S1A"/>
</dbReference>
<dbReference type="AlphaFoldDB" id="A0A183AX77"/>
<comment type="similarity">
    <text evidence="2">Belongs to the peptidase S1 family. CLIP subfamily.</text>
</comment>
<dbReference type="GO" id="GO:0006508">
    <property type="term" value="P:proteolysis"/>
    <property type="evidence" value="ECO:0007669"/>
    <property type="project" value="UniProtKB-KW"/>
</dbReference>
<keyword evidence="3" id="KW-0720">Serine protease</keyword>
<evidence type="ECO:0000313" key="5">
    <source>
        <dbReference type="WBParaSite" id="ECPE_0001159701-mRNA-1"/>
    </source>
</evidence>
<dbReference type="WBParaSite" id="ECPE_0001159701-mRNA-1">
    <property type="protein sequence ID" value="ECPE_0001159701-mRNA-1"/>
    <property type="gene ID" value="ECPE_0001159701"/>
</dbReference>
<feature type="domain" description="Peptidase S1" evidence="4">
    <location>
        <begin position="86"/>
        <end position="366"/>
    </location>
</feature>
<evidence type="ECO:0000259" key="4">
    <source>
        <dbReference type="PROSITE" id="PS50240"/>
    </source>
</evidence>
<dbReference type="InterPro" id="IPR001254">
    <property type="entry name" value="Trypsin_dom"/>
</dbReference>
<dbReference type="PROSITE" id="PS50240">
    <property type="entry name" value="TRYPSIN_DOM"/>
    <property type="match status" value="1"/>
</dbReference>
<evidence type="ECO:0000256" key="2">
    <source>
        <dbReference type="ARBA" id="ARBA00024195"/>
    </source>
</evidence>
<dbReference type="InterPro" id="IPR043504">
    <property type="entry name" value="Peptidase_S1_PA_chymotrypsin"/>
</dbReference>
<dbReference type="InterPro" id="IPR033116">
    <property type="entry name" value="TRYPSIN_SER"/>
</dbReference>
<dbReference type="PROSITE" id="PS00135">
    <property type="entry name" value="TRYPSIN_SER"/>
    <property type="match status" value="1"/>
</dbReference>
<dbReference type="PANTHER" id="PTHR24256">
    <property type="entry name" value="TRYPTASE-RELATED"/>
    <property type="match status" value="1"/>
</dbReference>
<dbReference type="SMART" id="SM00020">
    <property type="entry name" value="Tryp_SPc"/>
    <property type="match status" value="1"/>
</dbReference>
<keyword evidence="3" id="KW-0378">Hydrolase</keyword>
<dbReference type="PROSITE" id="PS00134">
    <property type="entry name" value="TRYPSIN_HIS"/>
    <property type="match status" value="1"/>
</dbReference>
<dbReference type="Gene3D" id="2.40.10.10">
    <property type="entry name" value="Trypsin-like serine proteases"/>
    <property type="match status" value="1"/>
</dbReference>
<proteinExistence type="inferred from homology"/>
<organism evidence="5">
    <name type="scientific">Echinostoma caproni</name>
    <dbReference type="NCBI Taxonomy" id="27848"/>
    <lineage>
        <taxon>Eukaryota</taxon>
        <taxon>Metazoa</taxon>
        <taxon>Spiralia</taxon>
        <taxon>Lophotrochozoa</taxon>
        <taxon>Platyhelminthes</taxon>
        <taxon>Trematoda</taxon>
        <taxon>Digenea</taxon>
        <taxon>Plagiorchiida</taxon>
        <taxon>Echinostomata</taxon>
        <taxon>Echinostomatoidea</taxon>
        <taxon>Echinostomatidae</taxon>
        <taxon>Echinostoma</taxon>
    </lineage>
</organism>
<accession>A0A183AX77</accession>
<dbReference type="PRINTS" id="PR00722">
    <property type="entry name" value="CHYMOTRYPSIN"/>
</dbReference>
<keyword evidence="3" id="KW-0645">Protease</keyword>
<sequence>LLKLLKTYRQNESSVKSPYSERANAPVGQSETTSVIECVDCASVENITGPITTPSSNELLRSKNLLELITTHLVTIGYRLPMTKRASVRHLCGGVFLASGWVLTAAHCLNRFKSPHSKDLLRINAYTLHKSASASPSASQALDGPVPTDHWDYRPIGNDYTVHRIVIHPDFQEDNKLSTDLALIRLNWPCEMGNKSLEAALHMIPTIQNIQTDISEQETVPNRFNSYCVVAGSGRKEYGRINHWHEDQYLHVAKVTKMPCESLLAQFTGDMKQISGCDETCPNRLKFEMDHVCAGGGLEDGDTCQGDSGGPLVCATYTLNNDTKIWTDRWQLVGIASLGIGCGLHGVPSVYAKVSGQLGWIMQVLNETQHECHPTDIE</sequence>
<evidence type="ECO:0000256" key="3">
    <source>
        <dbReference type="RuleBase" id="RU363034"/>
    </source>
</evidence>
<dbReference type="SUPFAM" id="SSF50494">
    <property type="entry name" value="Trypsin-like serine proteases"/>
    <property type="match status" value="1"/>
</dbReference>
<protein>
    <submittedName>
        <fullName evidence="5">Peptidase S1 domain-containing protein</fullName>
    </submittedName>
</protein>